<sequence>MDWKEETKLNFGNHLLKLLAEYGEKNKVKPSLRQLSVRADLEYSQVQRISKGQVDLALTTIVSLAQGLEVEPSKLLEF</sequence>
<reference evidence="2 3" key="1">
    <citation type="submission" date="2024-12" db="EMBL/GenBank/DDBJ databases">
        <authorList>
            <person name="Hu S."/>
        </authorList>
    </citation>
    <scope>NUCLEOTIDE SEQUENCE [LARGE SCALE GENOMIC DNA]</scope>
    <source>
        <strain evidence="2 3">P-25</strain>
    </source>
</reference>
<organism evidence="2 3">
    <name type="scientific">Pedobacter helvus</name>
    <dbReference type="NCBI Taxonomy" id="2563444"/>
    <lineage>
        <taxon>Bacteria</taxon>
        <taxon>Pseudomonadati</taxon>
        <taxon>Bacteroidota</taxon>
        <taxon>Sphingobacteriia</taxon>
        <taxon>Sphingobacteriales</taxon>
        <taxon>Sphingobacteriaceae</taxon>
        <taxon>Pedobacter</taxon>
    </lineage>
</organism>
<keyword evidence="3" id="KW-1185">Reference proteome</keyword>
<protein>
    <submittedName>
        <fullName evidence="2">Helix-turn-helix domain-containing protein</fullName>
    </submittedName>
</protein>
<feature type="domain" description="HTH cro/C1-type" evidence="1">
    <location>
        <begin position="31"/>
        <end position="75"/>
    </location>
</feature>
<name>A0ABW9JEL3_9SPHI</name>
<dbReference type="Proteomes" id="UP001517367">
    <property type="component" value="Unassembled WGS sequence"/>
</dbReference>
<dbReference type="SUPFAM" id="SSF47413">
    <property type="entry name" value="lambda repressor-like DNA-binding domains"/>
    <property type="match status" value="1"/>
</dbReference>
<evidence type="ECO:0000313" key="2">
    <source>
        <dbReference type="EMBL" id="MFN0290143.1"/>
    </source>
</evidence>
<proteinExistence type="predicted"/>
<dbReference type="InterPro" id="IPR010982">
    <property type="entry name" value="Lambda_DNA-bd_dom_sf"/>
</dbReference>
<dbReference type="InterPro" id="IPR001387">
    <property type="entry name" value="Cro/C1-type_HTH"/>
</dbReference>
<dbReference type="Gene3D" id="1.10.260.40">
    <property type="entry name" value="lambda repressor-like DNA-binding domains"/>
    <property type="match status" value="1"/>
</dbReference>
<dbReference type="RefSeq" id="WP_138727735.1">
    <property type="nucleotide sequence ID" value="NZ_SRMP02000001.1"/>
</dbReference>
<gene>
    <name evidence="2" type="ORF">E5L68_002005</name>
</gene>
<comment type="caution">
    <text evidence="2">The sequence shown here is derived from an EMBL/GenBank/DDBJ whole genome shotgun (WGS) entry which is preliminary data.</text>
</comment>
<accession>A0ABW9JEL3</accession>
<evidence type="ECO:0000313" key="3">
    <source>
        <dbReference type="Proteomes" id="UP001517367"/>
    </source>
</evidence>
<evidence type="ECO:0000259" key="1">
    <source>
        <dbReference type="PROSITE" id="PS50943"/>
    </source>
</evidence>
<dbReference type="EMBL" id="SRMP02000001">
    <property type="protein sequence ID" value="MFN0290143.1"/>
    <property type="molecule type" value="Genomic_DNA"/>
</dbReference>
<dbReference type="PROSITE" id="PS50943">
    <property type="entry name" value="HTH_CROC1"/>
    <property type="match status" value="1"/>
</dbReference>